<evidence type="ECO:0000313" key="11">
    <source>
        <dbReference type="EMBL" id="CEO94964.1"/>
    </source>
</evidence>
<evidence type="ECO:0000256" key="2">
    <source>
        <dbReference type="ARBA" id="ARBA00005572"/>
    </source>
</evidence>
<reference evidence="11 13" key="1">
    <citation type="submission" date="2015-02" db="EMBL/GenBank/DDBJ databases">
        <authorList>
            <person name="Chooi Y.-H."/>
        </authorList>
    </citation>
    <scope>NUCLEOTIDE SEQUENCE [LARGE SCALE GENOMIC DNA]</scope>
    <source>
        <strain evidence="11">E3</strain>
    </source>
</reference>
<evidence type="ECO:0000256" key="5">
    <source>
        <dbReference type="ARBA" id="ARBA00022884"/>
    </source>
</evidence>
<keyword evidence="7" id="KW-0539">Nucleus</keyword>
<evidence type="ECO:0000256" key="8">
    <source>
        <dbReference type="ARBA" id="ARBA00023274"/>
    </source>
</evidence>
<proteinExistence type="inferred from homology"/>
<evidence type="ECO:0000256" key="7">
    <source>
        <dbReference type="ARBA" id="ARBA00023242"/>
    </source>
</evidence>
<dbReference type="InterPro" id="IPR036070">
    <property type="entry name" value="Nop_dom_sf"/>
</dbReference>
<dbReference type="Pfam" id="PF01798">
    <property type="entry name" value="Nop"/>
    <property type="match status" value="1"/>
</dbReference>
<dbReference type="EMBL" id="OVEO01000002">
    <property type="protein sequence ID" value="SPQ94295.1"/>
    <property type="molecule type" value="Genomic_DNA"/>
</dbReference>
<gene>
    <name evidence="11" type="ORF">PBRA_003776</name>
    <name evidence="12" type="ORF">PLBR_LOCUS1510</name>
</gene>
<dbReference type="SUPFAM" id="SSF89124">
    <property type="entry name" value="Nop domain"/>
    <property type="match status" value="1"/>
</dbReference>
<evidence type="ECO:0000259" key="10">
    <source>
        <dbReference type="PROSITE" id="PS51358"/>
    </source>
</evidence>
<comment type="similarity">
    <text evidence="2">Belongs to the PRP31 family.</text>
</comment>
<keyword evidence="12" id="KW-0496">Mitochondrion</keyword>
<evidence type="ECO:0000256" key="9">
    <source>
        <dbReference type="SAM" id="MobiDB-lite"/>
    </source>
</evidence>
<keyword evidence="6" id="KW-0508">mRNA splicing</keyword>
<dbReference type="PANTHER" id="PTHR13904:SF0">
    <property type="entry name" value="U4_U6 SMALL NUCLEAR RIBONUCLEOPROTEIN PRP31"/>
    <property type="match status" value="1"/>
</dbReference>
<dbReference type="GO" id="GO:0000244">
    <property type="term" value="P:spliceosomal tri-snRNP complex assembly"/>
    <property type="evidence" value="ECO:0007669"/>
    <property type="project" value="InterPro"/>
</dbReference>
<dbReference type="InterPro" id="IPR027105">
    <property type="entry name" value="Prp31"/>
</dbReference>
<evidence type="ECO:0000313" key="12">
    <source>
        <dbReference type="EMBL" id="SPQ94295.1"/>
    </source>
</evidence>
<dbReference type="InterPro" id="IPR002687">
    <property type="entry name" value="Nop_dom"/>
</dbReference>
<comment type="subcellular location">
    <subcellularLocation>
        <location evidence="1">Nucleus</location>
    </subcellularLocation>
</comment>
<protein>
    <recommendedName>
        <fullName evidence="10">Nop domain-containing protein</fullName>
    </recommendedName>
</protein>
<dbReference type="Proteomes" id="UP000290189">
    <property type="component" value="Unassembled WGS sequence"/>
</dbReference>
<geneLocation type="mitochondrion" evidence="12"/>
<reference evidence="12 14" key="2">
    <citation type="submission" date="2018-03" db="EMBL/GenBank/DDBJ databases">
        <authorList>
            <person name="Fogelqvist J."/>
        </authorList>
    </citation>
    <scope>NUCLEOTIDE SEQUENCE [LARGE SCALE GENOMIC DNA]</scope>
</reference>
<evidence type="ECO:0000313" key="13">
    <source>
        <dbReference type="Proteomes" id="UP000039324"/>
    </source>
</evidence>
<dbReference type="Gene3D" id="1.10.246.90">
    <property type="entry name" value="Nop domain"/>
    <property type="match status" value="1"/>
</dbReference>
<keyword evidence="4" id="KW-0747">Spliceosome</keyword>
<dbReference type="PROSITE" id="PS51358">
    <property type="entry name" value="NOP"/>
    <property type="match status" value="1"/>
</dbReference>
<dbReference type="InterPro" id="IPR012976">
    <property type="entry name" value="NOSIC"/>
</dbReference>
<evidence type="ECO:0000256" key="6">
    <source>
        <dbReference type="ARBA" id="ARBA00023187"/>
    </source>
</evidence>
<dbReference type="SMART" id="SM00931">
    <property type="entry name" value="NOSIC"/>
    <property type="match status" value="1"/>
</dbReference>
<dbReference type="OrthoDB" id="4771285at2759"/>
<accession>A0A0G4IIH0</accession>
<dbReference type="GO" id="GO:0005687">
    <property type="term" value="C:U4 snRNP"/>
    <property type="evidence" value="ECO:0007669"/>
    <property type="project" value="TreeGrafter"/>
</dbReference>
<dbReference type="EMBL" id="CDSF01000002">
    <property type="protein sequence ID" value="CEO94964.1"/>
    <property type="molecule type" value="Genomic_DNA"/>
</dbReference>
<dbReference type="InterPro" id="IPR042239">
    <property type="entry name" value="Nop_C"/>
</dbReference>
<dbReference type="GO" id="GO:0003723">
    <property type="term" value="F:RNA binding"/>
    <property type="evidence" value="ECO:0007669"/>
    <property type="project" value="UniProtKB-KW"/>
</dbReference>
<keyword evidence="5" id="KW-0694">RNA-binding</keyword>
<keyword evidence="3" id="KW-0507">mRNA processing</keyword>
<organism evidence="11 13">
    <name type="scientific">Plasmodiophora brassicae</name>
    <name type="common">Clubroot disease agent</name>
    <dbReference type="NCBI Taxonomy" id="37360"/>
    <lineage>
        <taxon>Eukaryota</taxon>
        <taxon>Sar</taxon>
        <taxon>Rhizaria</taxon>
        <taxon>Endomyxa</taxon>
        <taxon>Phytomyxea</taxon>
        <taxon>Plasmodiophorida</taxon>
        <taxon>Plasmodiophoridae</taxon>
        <taxon>Plasmodiophora</taxon>
    </lineage>
</organism>
<keyword evidence="13" id="KW-1185">Reference proteome</keyword>
<dbReference type="Pfam" id="PF09785">
    <property type="entry name" value="Prp31_C"/>
    <property type="match status" value="1"/>
</dbReference>
<dbReference type="STRING" id="37360.A0A0G4IIH0"/>
<sequence>MSTLAESFLHDLESDEEEEEPQVQVPAAGLAQEDAAQAAVDEDEECGDIDAMDMEAVKPDPLKQVAVLCGSRRLRDHLELLRNASSNNGSTDANGERHVDTMLACNKMIVEVDDEISAVFKFVRDLYSVRFPELERLVPSPLDYAKVVKHIQNKTDVQSVDLNGIVPPENVMSIAMTVTTTSSYPALPPDVMDTCLRACDVIIQLHDDKNEMLSFIESQMGMFAPNLTALIGSRCASRIIGIAGGLERLASIPACDITVLGHSRRVDLSGFSKATAGVHEGILKQCDLVARAPSHIRNKALKLVAAKVALTARIDCFQNDSTINDSKGREYREDISKHIRRLTEPDVKKQSKALPAPIETNKKRRGGRRFRKFKEKFEITELSKQKNRMAFGTEEAESYDGMELGMINAPGSGRVRLQTKDTQKLGKAVAQKNKFKSRFGGAGGTVSGFSTSLAFTPVQGLELVNPNAAEEQAAKLKAINEKYFSSAAGFKQVAPTPAPEPKQ</sequence>
<dbReference type="AlphaFoldDB" id="A0A0G4IIH0"/>
<name>A0A0G4IIH0_PLABS</name>
<dbReference type="InterPro" id="IPR019175">
    <property type="entry name" value="Prp31_C"/>
</dbReference>
<dbReference type="Proteomes" id="UP000039324">
    <property type="component" value="Unassembled WGS sequence"/>
</dbReference>
<feature type="region of interest" description="Disordered" evidence="9">
    <location>
        <begin position="1"/>
        <end position="26"/>
    </location>
</feature>
<dbReference type="GO" id="GO:0046540">
    <property type="term" value="C:U4/U6 x U5 tri-snRNP complex"/>
    <property type="evidence" value="ECO:0007669"/>
    <property type="project" value="InterPro"/>
</dbReference>
<dbReference type="GO" id="GO:0071011">
    <property type="term" value="C:precatalytic spliceosome"/>
    <property type="evidence" value="ECO:0007669"/>
    <property type="project" value="TreeGrafter"/>
</dbReference>
<dbReference type="Gene3D" id="1.10.287.4070">
    <property type="match status" value="1"/>
</dbReference>
<evidence type="ECO:0000256" key="3">
    <source>
        <dbReference type="ARBA" id="ARBA00022664"/>
    </source>
</evidence>
<evidence type="ECO:0000256" key="1">
    <source>
        <dbReference type="ARBA" id="ARBA00004123"/>
    </source>
</evidence>
<evidence type="ECO:0000256" key="4">
    <source>
        <dbReference type="ARBA" id="ARBA00022728"/>
    </source>
</evidence>
<dbReference type="OMA" id="IGNGPMD"/>
<evidence type="ECO:0000313" key="14">
    <source>
        <dbReference type="Proteomes" id="UP000290189"/>
    </source>
</evidence>
<feature type="domain" description="Nop" evidence="10">
    <location>
        <begin position="223"/>
        <end position="344"/>
    </location>
</feature>
<keyword evidence="8" id="KW-0687">Ribonucleoprotein</keyword>
<dbReference type="PANTHER" id="PTHR13904">
    <property type="entry name" value="PRE-MRNA SPLICING FACTOR PRP31"/>
    <property type="match status" value="1"/>
</dbReference>